<name>G4TW56_SERID</name>
<comment type="caution">
    <text evidence="2">The sequence shown here is derived from an EMBL/GenBank/DDBJ whole genome shotgun (WGS) entry which is preliminary data.</text>
</comment>
<accession>G4TW56</accession>
<dbReference type="eggNOG" id="ENOG502SJZX">
    <property type="taxonomic scope" value="Eukaryota"/>
</dbReference>
<dbReference type="HOGENOM" id="CLU_113409_0_0_1"/>
<feature type="region of interest" description="Disordered" evidence="1">
    <location>
        <begin position="1"/>
        <end position="39"/>
    </location>
</feature>
<gene>
    <name evidence="2" type="ORF">PIIN_09539</name>
</gene>
<dbReference type="InParanoid" id="G4TW56"/>
<keyword evidence="3" id="KW-1185">Reference proteome</keyword>
<organism evidence="2 3">
    <name type="scientific">Serendipita indica (strain DSM 11827)</name>
    <name type="common">Root endophyte fungus</name>
    <name type="synonym">Piriformospora indica</name>
    <dbReference type="NCBI Taxonomy" id="1109443"/>
    <lineage>
        <taxon>Eukaryota</taxon>
        <taxon>Fungi</taxon>
        <taxon>Dikarya</taxon>
        <taxon>Basidiomycota</taxon>
        <taxon>Agaricomycotina</taxon>
        <taxon>Agaricomycetes</taxon>
        <taxon>Sebacinales</taxon>
        <taxon>Serendipitaceae</taxon>
        <taxon>Serendipita</taxon>
    </lineage>
</organism>
<evidence type="ECO:0000256" key="1">
    <source>
        <dbReference type="SAM" id="MobiDB-lite"/>
    </source>
</evidence>
<protein>
    <submittedName>
        <fullName evidence="2">Uncharacterized protein</fullName>
    </submittedName>
</protein>
<reference evidence="2 3" key="1">
    <citation type="journal article" date="2011" name="PLoS Pathog.">
        <title>Endophytic Life Strategies Decoded by Genome and Transcriptome Analyses of the Mutualistic Root Symbiont Piriformospora indica.</title>
        <authorList>
            <person name="Zuccaro A."/>
            <person name="Lahrmann U."/>
            <person name="Guldener U."/>
            <person name="Langen G."/>
            <person name="Pfiffi S."/>
            <person name="Biedenkopf D."/>
            <person name="Wong P."/>
            <person name="Samans B."/>
            <person name="Grimm C."/>
            <person name="Basiewicz M."/>
            <person name="Murat C."/>
            <person name="Martin F."/>
            <person name="Kogel K.H."/>
        </authorList>
    </citation>
    <scope>NUCLEOTIDE SEQUENCE [LARGE SCALE GENOMIC DNA]</scope>
    <source>
        <strain evidence="2 3">DSM 11827</strain>
    </source>
</reference>
<proteinExistence type="predicted"/>
<dbReference type="AlphaFoldDB" id="G4TW56"/>
<evidence type="ECO:0000313" key="2">
    <source>
        <dbReference type="EMBL" id="CCA75549.1"/>
    </source>
</evidence>
<dbReference type="OrthoDB" id="3258408at2759"/>
<dbReference type="Proteomes" id="UP000007148">
    <property type="component" value="Unassembled WGS sequence"/>
</dbReference>
<evidence type="ECO:0000313" key="3">
    <source>
        <dbReference type="Proteomes" id="UP000007148"/>
    </source>
</evidence>
<dbReference type="STRING" id="1109443.G4TW56"/>
<dbReference type="EMBL" id="CAFZ01000469">
    <property type="protein sequence ID" value="CCA75549.1"/>
    <property type="molecule type" value="Genomic_DNA"/>
</dbReference>
<sequence>MSTYEFQISSGSHNYPSDTSDLTLQGPTQTVTPGASNTPQPIIIQYDGTNQKHLYGSGDQVEDGFNLQFATLDAFMEWKQQEEETHCVDYFKVDCHTSKAVPPRFKEHVKFACSRHARAGQKKYVKKYPERQRKTPSKKIEGIGCPSTISYKTYFDTPIVKVNYNGNHSHETGEANHWGRRSIATSFTTGIDARYTGLAARRPNPVSYASP</sequence>